<dbReference type="EMBL" id="FQUC01000006">
    <property type="protein sequence ID" value="SHF41823.1"/>
    <property type="molecule type" value="Genomic_DNA"/>
</dbReference>
<feature type="compositionally biased region" description="Low complexity" evidence="1">
    <location>
        <begin position="31"/>
        <end position="45"/>
    </location>
</feature>
<protein>
    <submittedName>
        <fullName evidence="3">Major paralogous domain-containing protein</fullName>
    </submittedName>
</protein>
<proteinExistence type="predicted"/>
<name>A0A1M5BGU9_9BACT</name>
<dbReference type="STRING" id="1346286.SAMN05444362_10669"/>
<gene>
    <name evidence="3" type="ORF">SAMN05444362_10669</name>
</gene>
<dbReference type="OrthoDB" id="994984at2"/>
<evidence type="ECO:0000313" key="4">
    <source>
        <dbReference type="Proteomes" id="UP000184480"/>
    </source>
</evidence>
<feature type="signal peptide" evidence="2">
    <location>
        <begin position="1"/>
        <end position="21"/>
    </location>
</feature>
<keyword evidence="4" id="KW-1185">Reference proteome</keyword>
<reference evidence="4" key="1">
    <citation type="submission" date="2016-11" db="EMBL/GenBank/DDBJ databases">
        <authorList>
            <person name="Varghese N."/>
            <person name="Submissions S."/>
        </authorList>
    </citation>
    <scope>NUCLEOTIDE SEQUENCE [LARGE SCALE GENOMIC DNA]</scope>
    <source>
        <strain evidence="4">DSM 27370</strain>
    </source>
</reference>
<evidence type="ECO:0000313" key="3">
    <source>
        <dbReference type="EMBL" id="SHF41823.1"/>
    </source>
</evidence>
<evidence type="ECO:0000256" key="1">
    <source>
        <dbReference type="SAM" id="MobiDB-lite"/>
    </source>
</evidence>
<keyword evidence="2" id="KW-0732">Signal</keyword>
<dbReference type="AlphaFoldDB" id="A0A1M5BGU9"/>
<feature type="chain" id="PRO_5009909053" evidence="2">
    <location>
        <begin position="22"/>
        <end position="361"/>
    </location>
</feature>
<evidence type="ECO:0000256" key="2">
    <source>
        <dbReference type="SAM" id="SignalP"/>
    </source>
</evidence>
<dbReference type="Proteomes" id="UP000184480">
    <property type="component" value="Unassembled WGS sequence"/>
</dbReference>
<organism evidence="3 4">
    <name type="scientific">Dysgonomonas macrotermitis</name>
    <dbReference type="NCBI Taxonomy" id="1346286"/>
    <lineage>
        <taxon>Bacteria</taxon>
        <taxon>Pseudomonadati</taxon>
        <taxon>Bacteroidota</taxon>
        <taxon>Bacteroidia</taxon>
        <taxon>Bacteroidales</taxon>
        <taxon>Dysgonomonadaceae</taxon>
        <taxon>Dysgonomonas</taxon>
    </lineage>
</organism>
<dbReference type="RefSeq" id="WP_062180336.1">
    <property type="nucleotide sequence ID" value="NZ_BBXL01000009.1"/>
</dbReference>
<feature type="region of interest" description="Disordered" evidence="1">
    <location>
        <begin position="27"/>
        <end position="52"/>
    </location>
</feature>
<accession>A0A1M5BGU9</accession>
<sequence length="361" mass="40709">MKIKVLLLLIISAMCVMSCSSDDDYSGIEIPTNPTDPTDPTDPATPTEPNPLPSVAGKVVVKFFDPRLSTTAYYYAVKIGEYYWMDSNINHYSGQAMSRSQIDLALTRYRLNPSKYNVSIQNINKYFGPYYDRIDYEYIEGNRNNYQITEDGNLITAGLWGSPSNAEVAQLFAMCGNGSENSVRTALACKPGSNPAAINNYTYWFTSTNTNKFGFNLMPGGARFNGDQQWKLEHNHNQDDYEIFNVATGDFYGFLQAAVILTWNGRVTIDDYIKFDTVKSWHWMSIRWCRKLTNAELGYRLYIDQAQSDIVKLGLNTSPPNGYTELPNGALRGFYVQYIIEGANPDMTVPQMVTLAKSLPH</sequence>